<dbReference type="PANTHER" id="PTHR11108">
    <property type="entry name" value="FERROCHELATASE"/>
    <property type="match status" value="1"/>
</dbReference>
<comment type="similarity">
    <text evidence="3 12">Belongs to the ferrochelatase family.</text>
</comment>
<keyword evidence="11 12" id="KW-0627">Porphyrin biosynthesis</keyword>
<dbReference type="GO" id="GO:0006783">
    <property type="term" value="P:heme biosynthetic process"/>
    <property type="evidence" value="ECO:0007669"/>
    <property type="project" value="UniProtKB-UniRule"/>
</dbReference>
<evidence type="ECO:0000256" key="3">
    <source>
        <dbReference type="ARBA" id="ARBA00007718"/>
    </source>
</evidence>
<keyword evidence="7" id="KW-0496">Mitochondrion</keyword>
<dbReference type="EMBL" id="SPRW01000004">
    <property type="protein sequence ID" value="TIC70339.1"/>
    <property type="molecule type" value="Genomic_DNA"/>
</dbReference>
<comment type="caution">
    <text evidence="13">The sequence shown here is derived from an EMBL/GenBank/DDBJ whole genome shotgun (WGS) entry which is preliminary data.</text>
</comment>
<dbReference type="InterPro" id="IPR033659">
    <property type="entry name" value="Ferrochelatase_N"/>
</dbReference>
<evidence type="ECO:0000256" key="2">
    <source>
        <dbReference type="ARBA" id="ARBA00004943"/>
    </source>
</evidence>
<evidence type="ECO:0000256" key="1">
    <source>
        <dbReference type="ARBA" id="ARBA00004443"/>
    </source>
</evidence>
<dbReference type="PROSITE" id="PS00534">
    <property type="entry name" value="FERROCHELATASE"/>
    <property type="match status" value="1"/>
</dbReference>
<keyword evidence="6 12" id="KW-0408">Iron</keyword>
<dbReference type="HAMAP" id="MF_00323">
    <property type="entry name" value="Ferrochelatase"/>
    <property type="match status" value="1"/>
</dbReference>
<comment type="function">
    <text evidence="12">Catalyzes the ferrous insertion into protoporphyrin IX.</text>
</comment>
<sequence length="397" mass="43991">MKSSLIRLKNVINQNSSGPTGIVMMNMGGPATLDDVHSFLSNLFHDKDLIPLPFQKLLAPRIASKRTPKIKEQYAAIGGGSPILKWTEIQGEGMAKLLDELSPHTAPHKPYVAFRYVNPLTADTLEQMKKDGVKRAVAFTQYPQYSCSTTGSSLNELYKQIKTTDTDIQWSVIDRWPTHPGLVKAFAQNIHQALQRFDQDERKHVPILFSAHSLPMSIVNRGDPYPAEVASTVQSVVSLLPQLTGHANPHRLVWQSQVGPSAWLGQQTSDAIQGLRKLGYKKAIVVPIAFTSDHIETLFELDLENAEEAHEIGLRLERAPSLNDSPTFIRAIADLAAAHLHNVYPSNQSTTEIQDTGYVGGWESGKPTSTQFKMRCPGCTNEVCLKQKDYFNGENAI</sequence>
<name>A0AB38MZQ2_9BASI</name>
<keyword evidence="10 12" id="KW-0456">Lyase</keyword>
<evidence type="ECO:0000256" key="6">
    <source>
        <dbReference type="ARBA" id="ARBA00023004"/>
    </source>
</evidence>
<keyword evidence="8 12" id="KW-0350">Heme biosynthesis</keyword>
<evidence type="ECO:0000256" key="8">
    <source>
        <dbReference type="ARBA" id="ARBA00023133"/>
    </source>
</evidence>
<reference evidence="13 14" key="1">
    <citation type="submission" date="2019-03" db="EMBL/GenBank/DDBJ databases">
        <title>Sequencing 25 genomes of Wallemia mellicola.</title>
        <authorList>
            <person name="Gostincar C."/>
        </authorList>
    </citation>
    <scope>NUCLEOTIDE SEQUENCE [LARGE SCALE GENOMIC DNA]</scope>
    <source>
        <strain evidence="13 14">EXF-1274</strain>
    </source>
</reference>
<dbReference type="InterPro" id="IPR033644">
    <property type="entry name" value="Ferrochelatase_C"/>
</dbReference>
<organism evidence="13 14">
    <name type="scientific">Wallemia mellicola</name>
    <dbReference type="NCBI Taxonomy" id="1708541"/>
    <lineage>
        <taxon>Eukaryota</taxon>
        <taxon>Fungi</taxon>
        <taxon>Dikarya</taxon>
        <taxon>Basidiomycota</taxon>
        <taxon>Wallemiomycotina</taxon>
        <taxon>Wallemiomycetes</taxon>
        <taxon>Wallemiales</taxon>
        <taxon>Wallemiaceae</taxon>
        <taxon>Wallemia</taxon>
    </lineage>
</organism>
<gene>
    <name evidence="13" type="ORF">E3Q02_00682</name>
</gene>
<keyword evidence="9" id="KW-0472">Membrane</keyword>
<dbReference type="SUPFAM" id="SSF53800">
    <property type="entry name" value="Chelatase"/>
    <property type="match status" value="1"/>
</dbReference>
<evidence type="ECO:0000256" key="12">
    <source>
        <dbReference type="RuleBase" id="RU000607"/>
    </source>
</evidence>
<evidence type="ECO:0000256" key="7">
    <source>
        <dbReference type="ARBA" id="ARBA00023128"/>
    </source>
</evidence>
<dbReference type="GO" id="GO:0004325">
    <property type="term" value="F:ferrochelatase activity"/>
    <property type="evidence" value="ECO:0007669"/>
    <property type="project" value="UniProtKB-UniRule"/>
</dbReference>
<keyword evidence="4 12" id="KW-0999">Mitochondrion inner membrane</keyword>
<evidence type="ECO:0000313" key="13">
    <source>
        <dbReference type="EMBL" id="TIC70339.1"/>
    </source>
</evidence>
<dbReference type="NCBIfam" id="TIGR00109">
    <property type="entry name" value="hemH"/>
    <property type="match status" value="1"/>
</dbReference>
<dbReference type="AlphaFoldDB" id="A0AB38MZQ2"/>
<comment type="pathway">
    <text evidence="2 12">Porphyrin-containing compound metabolism; protoheme biosynthesis; protoheme from protoporphyrin-IX: step 1/1.</text>
</comment>
<dbReference type="Pfam" id="PF00762">
    <property type="entry name" value="Ferrochelatase"/>
    <property type="match status" value="1"/>
</dbReference>
<keyword evidence="5" id="KW-0809">Transit peptide</keyword>
<evidence type="ECO:0000256" key="9">
    <source>
        <dbReference type="ARBA" id="ARBA00023136"/>
    </source>
</evidence>
<comment type="catalytic activity">
    <reaction evidence="12">
        <text>heme b + 2 H(+) = protoporphyrin IX + Fe(2+)</text>
        <dbReference type="Rhea" id="RHEA:22584"/>
        <dbReference type="ChEBI" id="CHEBI:15378"/>
        <dbReference type="ChEBI" id="CHEBI:29033"/>
        <dbReference type="ChEBI" id="CHEBI:57306"/>
        <dbReference type="ChEBI" id="CHEBI:60344"/>
        <dbReference type="EC" id="4.98.1.1"/>
    </reaction>
</comment>
<dbReference type="Gene3D" id="3.40.50.1400">
    <property type="match status" value="2"/>
</dbReference>
<accession>A0AB38MZQ2</accession>
<dbReference type="InterPro" id="IPR019772">
    <property type="entry name" value="Ferrochelatase_AS"/>
</dbReference>
<dbReference type="FunFam" id="3.40.50.1400:FF:000003">
    <property type="entry name" value="Ferrochelatase"/>
    <property type="match status" value="1"/>
</dbReference>
<evidence type="ECO:0000256" key="11">
    <source>
        <dbReference type="ARBA" id="ARBA00023244"/>
    </source>
</evidence>
<dbReference type="GO" id="GO:0005743">
    <property type="term" value="C:mitochondrial inner membrane"/>
    <property type="evidence" value="ECO:0007669"/>
    <property type="project" value="UniProtKB-SubCell"/>
</dbReference>
<proteinExistence type="inferred from homology"/>
<protein>
    <recommendedName>
        <fullName evidence="12">Ferrochelatase</fullName>
        <ecNumber evidence="12">4.98.1.1</ecNumber>
    </recommendedName>
</protein>
<dbReference type="PANTHER" id="PTHR11108:SF1">
    <property type="entry name" value="FERROCHELATASE, MITOCHONDRIAL"/>
    <property type="match status" value="1"/>
</dbReference>
<evidence type="ECO:0000256" key="5">
    <source>
        <dbReference type="ARBA" id="ARBA00022946"/>
    </source>
</evidence>
<dbReference type="CDD" id="cd03411">
    <property type="entry name" value="Ferrochelatase_N"/>
    <property type="match status" value="1"/>
</dbReference>
<dbReference type="Proteomes" id="UP000309601">
    <property type="component" value="Unassembled WGS sequence"/>
</dbReference>
<evidence type="ECO:0000313" key="14">
    <source>
        <dbReference type="Proteomes" id="UP000309601"/>
    </source>
</evidence>
<dbReference type="InterPro" id="IPR001015">
    <property type="entry name" value="Ferrochelatase"/>
</dbReference>
<evidence type="ECO:0000256" key="10">
    <source>
        <dbReference type="ARBA" id="ARBA00023239"/>
    </source>
</evidence>
<dbReference type="CDD" id="cd00419">
    <property type="entry name" value="Ferrochelatase_C"/>
    <property type="match status" value="1"/>
</dbReference>
<evidence type="ECO:0000256" key="4">
    <source>
        <dbReference type="ARBA" id="ARBA00022792"/>
    </source>
</evidence>
<comment type="subcellular location">
    <subcellularLocation>
        <location evidence="1">Mitochondrion inner membrane</location>
        <topology evidence="1">Peripheral membrane protein</topology>
        <orientation evidence="1">Matrix side</orientation>
    </subcellularLocation>
</comment>
<dbReference type="EC" id="4.98.1.1" evidence="12"/>